<evidence type="ECO:0000313" key="2">
    <source>
        <dbReference type="Proteomes" id="UP000714380"/>
    </source>
</evidence>
<proteinExistence type="predicted"/>
<comment type="caution">
    <text evidence="1">The sequence shown here is derived from an EMBL/GenBank/DDBJ whole genome shotgun (WGS) entry which is preliminary data.</text>
</comment>
<dbReference type="RefSeq" id="WP_225674408.1">
    <property type="nucleotide sequence ID" value="NZ_JAEDAH010000047.1"/>
</dbReference>
<protein>
    <submittedName>
        <fullName evidence="1">Uncharacterized protein</fullName>
    </submittedName>
</protein>
<accession>A0ABS7ZU20</accession>
<dbReference type="Proteomes" id="UP000714380">
    <property type="component" value="Unassembled WGS sequence"/>
</dbReference>
<name>A0ABS7ZU20_9GAMM</name>
<dbReference type="EMBL" id="JAEDAH010000047">
    <property type="protein sequence ID" value="MCA6063905.1"/>
    <property type="molecule type" value="Genomic_DNA"/>
</dbReference>
<evidence type="ECO:0000313" key="1">
    <source>
        <dbReference type="EMBL" id="MCA6063905.1"/>
    </source>
</evidence>
<organism evidence="1 2">
    <name type="scientific">Thalassolituus marinus</name>
    <dbReference type="NCBI Taxonomy" id="671053"/>
    <lineage>
        <taxon>Bacteria</taxon>
        <taxon>Pseudomonadati</taxon>
        <taxon>Pseudomonadota</taxon>
        <taxon>Gammaproteobacteria</taxon>
        <taxon>Oceanospirillales</taxon>
        <taxon>Oceanospirillaceae</taxon>
        <taxon>Thalassolituus</taxon>
    </lineage>
</organism>
<keyword evidence="2" id="KW-1185">Reference proteome</keyword>
<sequence>MKELLASIKSVVAGLREGLSNATYQPGRAIRKFPINTKLESIGPIFFSKPVIGRLQTNVSIRFSGQLKTHVPYELIPMLVIGNTYEGKETFPPQKFDKLKTKIHKRTGEYQDDEGTWWLTFQDSNQKTIRIRQLELARALFLHNPHLIRAAFRPNGLGSIAHARHLDDYFSEIQFHTLADYPASNLRSQSVLDHLIWLYFDEEGKRSFHSIYRCLQNGSSEIWNFQFIPPNLNGWQLEVYGRWGDEQDFVADSIKAVGHPGFNFWFIALYRETLLLSSERSIRCPGSHRPSA</sequence>
<reference evidence="1 2" key="1">
    <citation type="submission" date="2020-12" db="EMBL/GenBank/DDBJ databases">
        <title>Novel Thalassolituus-related marine hydrocarbonoclastic bacteria mediated algae-derived hydrocarbons mineralization in twilight zone of the northern South China Sea.</title>
        <authorList>
            <person name="Dong C."/>
        </authorList>
    </citation>
    <scope>NUCLEOTIDE SEQUENCE [LARGE SCALE GENOMIC DNA]</scope>
    <source>
        <strain evidence="1 2">IMCC1826</strain>
    </source>
</reference>
<gene>
    <name evidence="1" type="ORF">I9W95_09825</name>
</gene>